<comment type="caution">
    <text evidence="3">The sequence shown here is derived from an EMBL/GenBank/DDBJ whole genome shotgun (WGS) entry which is preliminary data.</text>
</comment>
<feature type="domain" description="UBA" evidence="2">
    <location>
        <begin position="383"/>
        <end position="424"/>
    </location>
</feature>
<feature type="compositionally biased region" description="Low complexity" evidence="1">
    <location>
        <begin position="264"/>
        <end position="280"/>
    </location>
</feature>
<evidence type="ECO:0000313" key="4">
    <source>
        <dbReference type="Proteomes" id="UP001527925"/>
    </source>
</evidence>
<evidence type="ECO:0000313" key="3">
    <source>
        <dbReference type="EMBL" id="KAL2914639.1"/>
    </source>
</evidence>
<gene>
    <name evidence="3" type="ORF">HK105_205777</name>
</gene>
<feature type="compositionally biased region" description="Pro residues" evidence="1">
    <location>
        <begin position="281"/>
        <end position="296"/>
    </location>
</feature>
<feature type="region of interest" description="Disordered" evidence="1">
    <location>
        <begin position="119"/>
        <end position="140"/>
    </location>
</feature>
<evidence type="ECO:0000256" key="1">
    <source>
        <dbReference type="SAM" id="MobiDB-lite"/>
    </source>
</evidence>
<dbReference type="Proteomes" id="UP001527925">
    <property type="component" value="Unassembled WGS sequence"/>
</dbReference>
<feature type="compositionally biased region" description="Basic and acidic residues" evidence="1">
    <location>
        <begin position="18"/>
        <end position="49"/>
    </location>
</feature>
<name>A0ABR4N590_9FUNG</name>
<feature type="region of interest" description="Disordered" evidence="1">
    <location>
        <begin position="18"/>
        <end position="102"/>
    </location>
</feature>
<feature type="compositionally biased region" description="Pro residues" evidence="1">
    <location>
        <begin position="254"/>
        <end position="263"/>
    </location>
</feature>
<feature type="compositionally biased region" description="Low complexity" evidence="1">
    <location>
        <begin position="51"/>
        <end position="74"/>
    </location>
</feature>
<feature type="region of interest" description="Disordered" evidence="1">
    <location>
        <begin position="184"/>
        <end position="305"/>
    </location>
</feature>
<evidence type="ECO:0000259" key="2">
    <source>
        <dbReference type="PROSITE" id="PS50030"/>
    </source>
</evidence>
<organism evidence="3 4">
    <name type="scientific">Polyrhizophydium stewartii</name>
    <dbReference type="NCBI Taxonomy" id="2732419"/>
    <lineage>
        <taxon>Eukaryota</taxon>
        <taxon>Fungi</taxon>
        <taxon>Fungi incertae sedis</taxon>
        <taxon>Chytridiomycota</taxon>
        <taxon>Chytridiomycota incertae sedis</taxon>
        <taxon>Chytridiomycetes</taxon>
        <taxon>Rhizophydiales</taxon>
        <taxon>Rhizophydiales incertae sedis</taxon>
        <taxon>Polyrhizophydium</taxon>
    </lineage>
</organism>
<dbReference type="InterPro" id="IPR042575">
    <property type="entry name" value="UBAP1_C"/>
</dbReference>
<feature type="compositionally biased region" description="Low complexity" evidence="1">
    <location>
        <begin position="184"/>
        <end position="215"/>
    </location>
</feature>
<sequence length="425" mass="46154">MAPERMALDELEHARQQAELEDTARQARERQRVLKAQEDRARRQLEATRRAPGLQPGAGSLLAGAAAGAAQTAANPMSRSDYLQFEQGLPPPDPWDSATGDSDRDFEMLKQIMGVPGAESRLAAAPQRRPADGSPPSYSVIPEHLQQQMTGQQQQPPPALPAAITSPHDLQLQQMHLLLQEQLRQRQGQGQAQAQAQISAPSSQALSSSSLPAAAPEDAADDHSRPSVSALVSKFQKSNTIMSAMPGGPMGQPSTPPPVPAPPSFAAQQHPQISQHQQQQPQPPFVPSRPAPPRPPASQSLSPQSVVHDRYFDSPVKDAIFINVAQMGFRTDLIERAILLHQTDERLILEFLVQASEWASAGYSVNAIEMTLSAKEHNKGISELDFLSAYVRLEELGFRPQLIRDALLSKGLDVDRAIEYLTGGS</sequence>
<accession>A0ABR4N590</accession>
<dbReference type="Gene3D" id="1.20.120.1920">
    <property type="entry name" value="UBAP1 SOUBA domain"/>
    <property type="match status" value="1"/>
</dbReference>
<dbReference type="PROSITE" id="PS50030">
    <property type="entry name" value="UBA"/>
    <property type="match status" value="1"/>
</dbReference>
<dbReference type="InterPro" id="IPR015940">
    <property type="entry name" value="UBA"/>
</dbReference>
<protein>
    <recommendedName>
        <fullName evidence="2">UBA domain-containing protein</fullName>
    </recommendedName>
</protein>
<dbReference type="EMBL" id="JADGIZ020000031">
    <property type="protein sequence ID" value="KAL2914639.1"/>
    <property type="molecule type" value="Genomic_DNA"/>
</dbReference>
<proteinExistence type="predicted"/>
<keyword evidence="4" id="KW-1185">Reference proteome</keyword>
<reference evidence="3 4" key="1">
    <citation type="submission" date="2023-09" db="EMBL/GenBank/DDBJ databases">
        <title>Pangenome analysis of Batrachochytrium dendrobatidis and related Chytrids.</title>
        <authorList>
            <person name="Yacoub M.N."/>
            <person name="Stajich J.E."/>
            <person name="James T.Y."/>
        </authorList>
    </citation>
    <scope>NUCLEOTIDE SEQUENCE [LARGE SCALE GENOMIC DNA]</scope>
    <source>
        <strain evidence="3 4">JEL0888</strain>
    </source>
</reference>